<gene>
    <name evidence="6" type="ORF">EFE23_14725</name>
</gene>
<keyword evidence="2" id="KW-0418">Kinase</keyword>
<reference evidence="6 7" key="1">
    <citation type="submission" date="2018-11" db="EMBL/GenBank/DDBJ databases">
        <title>Micromonospora sp. PPF5-17, a new actinomycetes isolated from a hot spring soil.</title>
        <authorList>
            <person name="Thawai C."/>
        </authorList>
    </citation>
    <scope>NUCLEOTIDE SEQUENCE [LARGE SCALE GENOMIC DNA]</scope>
    <source>
        <strain evidence="6 7">PPF5-17</strain>
    </source>
</reference>
<dbReference type="Pfam" id="PF03861">
    <property type="entry name" value="ANTAR"/>
    <property type="match status" value="1"/>
</dbReference>
<keyword evidence="7" id="KW-1185">Reference proteome</keyword>
<dbReference type="InterPro" id="IPR029016">
    <property type="entry name" value="GAF-like_dom_sf"/>
</dbReference>
<dbReference type="Proteomes" id="UP000280698">
    <property type="component" value="Unassembled WGS sequence"/>
</dbReference>
<comment type="caution">
    <text evidence="6">The sequence shown here is derived from an EMBL/GenBank/DDBJ whole genome shotgun (WGS) entry which is preliminary data.</text>
</comment>
<protein>
    <submittedName>
        <fullName evidence="6">ANTAR domain-containing protein</fullName>
    </submittedName>
</protein>
<sequence>MSRSSVRRSGDRVCAGARRQRAALVLGSCPNPLRPYPAPVRSAPARPGRPVVNSAFQEVTVVSPTAADSPLASAYGQLLALLADSLHVDVFLDQVVKVAAEVISPAVACGLTMRRDGDAFTVASSDDLAARADEIQYGADEGPCLEALRRERVVEVVDLREDRRWPRYREHALRLGIVSSLSLPMTVDRETLGALNLYGIQPAAFTQTARRHALAFTDQATAALTVILRQADQSLLHQQLTDAMASRSIIDQALGVLMGQQRCTAQEAFALLRQASQHRNRKLRDVAAQIIKQISGEDPPPAPEFAAPRP</sequence>
<evidence type="ECO:0000256" key="3">
    <source>
        <dbReference type="ARBA" id="ARBA00023015"/>
    </source>
</evidence>
<proteinExistence type="predicted"/>
<keyword evidence="3" id="KW-0805">Transcription regulation</keyword>
<dbReference type="PROSITE" id="PS50921">
    <property type="entry name" value="ANTAR"/>
    <property type="match status" value="1"/>
</dbReference>
<dbReference type="InterPro" id="IPR005561">
    <property type="entry name" value="ANTAR"/>
</dbReference>
<dbReference type="InterPro" id="IPR036388">
    <property type="entry name" value="WH-like_DNA-bd_sf"/>
</dbReference>
<keyword evidence="4" id="KW-0804">Transcription</keyword>
<dbReference type="EMBL" id="RJLN01000036">
    <property type="protein sequence ID" value="RNL98410.1"/>
    <property type="molecule type" value="Genomic_DNA"/>
</dbReference>
<evidence type="ECO:0000259" key="5">
    <source>
        <dbReference type="PROSITE" id="PS50921"/>
    </source>
</evidence>
<dbReference type="SUPFAM" id="SSF52172">
    <property type="entry name" value="CheY-like"/>
    <property type="match status" value="1"/>
</dbReference>
<organism evidence="6 7">
    <name type="scientific">Micromonospora solifontis</name>
    <dbReference type="NCBI Taxonomy" id="2487138"/>
    <lineage>
        <taxon>Bacteria</taxon>
        <taxon>Bacillati</taxon>
        <taxon>Actinomycetota</taxon>
        <taxon>Actinomycetes</taxon>
        <taxon>Micromonosporales</taxon>
        <taxon>Micromonosporaceae</taxon>
        <taxon>Micromonospora</taxon>
    </lineage>
</organism>
<accession>A0ABX9WEZ9</accession>
<evidence type="ECO:0000313" key="6">
    <source>
        <dbReference type="EMBL" id="RNL98410.1"/>
    </source>
</evidence>
<evidence type="ECO:0000256" key="4">
    <source>
        <dbReference type="ARBA" id="ARBA00023163"/>
    </source>
</evidence>
<dbReference type="SUPFAM" id="SSF55781">
    <property type="entry name" value="GAF domain-like"/>
    <property type="match status" value="1"/>
</dbReference>
<evidence type="ECO:0000256" key="2">
    <source>
        <dbReference type="ARBA" id="ARBA00022777"/>
    </source>
</evidence>
<dbReference type="SMART" id="SM00065">
    <property type="entry name" value="GAF"/>
    <property type="match status" value="1"/>
</dbReference>
<dbReference type="Pfam" id="PF13185">
    <property type="entry name" value="GAF_2"/>
    <property type="match status" value="1"/>
</dbReference>
<dbReference type="SMART" id="SM01012">
    <property type="entry name" value="ANTAR"/>
    <property type="match status" value="1"/>
</dbReference>
<dbReference type="Gene3D" id="3.30.450.40">
    <property type="match status" value="1"/>
</dbReference>
<dbReference type="InterPro" id="IPR003018">
    <property type="entry name" value="GAF"/>
</dbReference>
<name>A0ABX9WEZ9_9ACTN</name>
<keyword evidence="1" id="KW-0808">Transferase</keyword>
<evidence type="ECO:0000313" key="7">
    <source>
        <dbReference type="Proteomes" id="UP000280698"/>
    </source>
</evidence>
<feature type="domain" description="ANTAR" evidence="5">
    <location>
        <begin position="230"/>
        <end position="291"/>
    </location>
</feature>
<dbReference type="InterPro" id="IPR011006">
    <property type="entry name" value="CheY-like_superfamily"/>
</dbReference>
<dbReference type="Gene3D" id="1.10.10.10">
    <property type="entry name" value="Winged helix-like DNA-binding domain superfamily/Winged helix DNA-binding domain"/>
    <property type="match status" value="1"/>
</dbReference>
<evidence type="ECO:0000256" key="1">
    <source>
        <dbReference type="ARBA" id="ARBA00022679"/>
    </source>
</evidence>